<dbReference type="InterPro" id="IPR051604">
    <property type="entry name" value="Ergot_Alk_Oxidoreductase"/>
</dbReference>
<evidence type="ECO:0000313" key="2">
    <source>
        <dbReference type="EMBL" id="WUS60436.1"/>
    </source>
</evidence>
<dbReference type="Gene3D" id="3.90.25.10">
    <property type="entry name" value="UDP-galactose 4-epimerase, domain 1"/>
    <property type="match status" value="1"/>
</dbReference>
<dbReference type="RefSeq" id="WP_329493463.1">
    <property type="nucleotide sequence ID" value="NZ_CP108460.1"/>
</dbReference>
<reference evidence="2 3" key="1">
    <citation type="submission" date="2022-10" db="EMBL/GenBank/DDBJ databases">
        <title>The complete genomes of actinobacterial strains from the NBC collection.</title>
        <authorList>
            <person name="Joergensen T.S."/>
            <person name="Alvarez Arevalo M."/>
            <person name="Sterndorff E.B."/>
            <person name="Faurdal D."/>
            <person name="Vuksanovic O."/>
            <person name="Mourched A.-S."/>
            <person name="Charusanti P."/>
            <person name="Shaw S."/>
            <person name="Blin K."/>
            <person name="Weber T."/>
        </authorList>
    </citation>
    <scope>NUCLEOTIDE SEQUENCE [LARGE SCALE GENOMIC DNA]</scope>
    <source>
        <strain evidence="2 3">NBC_01247</strain>
    </source>
</reference>
<dbReference type="PANTHER" id="PTHR43162:SF1">
    <property type="entry name" value="PRESTALK A DIFFERENTIATION PROTEIN A"/>
    <property type="match status" value="1"/>
</dbReference>
<dbReference type="Pfam" id="PF05368">
    <property type="entry name" value="NmrA"/>
    <property type="match status" value="1"/>
</dbReference>
<dbReference type="Proteomes" id="UP001432014">
    <property type="component" value="Chromosome"/>
</dbReference>
<evidence type="ECO:0000259" key="1">
    <source>
        <dbReference type="Pfam" id="PF05368"/>
    </source>
</evidence>
<dbReference type="SUPFAM" id="SSF51735">
    <property type="entry name" value="NAD(P)-binding Rossmann-fold domains"/>
    <property type="match status" value="1"/>
</dbReference>
<feature type="domain" description="NmrA-like" evidence="1">
    <location>
        <begin position="3"/>
        <end position="221"/>
    </location>
</feature>
<proteinExistence type="predicted"/>
<dbReference type="InterPro" id="IPR008030">
    <property type="entry name" value="NmrA-like"/>
</dbReference>
<dbReference type="Gene3D" id="3.40.50.720">
    <property type="entry name" value="NAD(P)-binding Rossmann-like Domain"/>
    <property type="match status" value="1"/>
</dbReference>
<dbReference type="EMBL" id="CP108482">
    <property type="protein sequence ID" value="WUS60436.1"/>
    <property type="molecule type" value="Genomic_DNA"/>
</dbReference>
<accession>A0ABZ1WHT7</accession>
<sequence length="280" mass="30887">MAKILVTGATGKVGKHIVSALTAGGHQVRALVRRPEEVSLPEGVEVVRGDLASPRTLEPAVRGVDGVYLMWPGIPVEPRVVETISAFAARVVYLSTDVADLAEGEQAMSFHQEIERQIRTSGVSWTFVRAIDFATNTLGWADQIGRGLVRWPYGEASRSLIHERDIADVAAHVLTSDGHDGAKYLITGPESITHVEQVRIIGEVLGREVRWEDLPPDAAREQLTAAWRNAPFVEARLKAWASFVDSPERVTDTVERLLGRPARTFRSWVEEHADDFRQGS</sequence>
<name>A0ABZ1WHT7_9ACTN</name>
<gene>
    <name evidence="2" type="ORF">OG469_36100</name>
</gene>
<organism evidence="2 3">
    <name type="scientific">Kitasatospora herbaricolor</name>
    <dbReference type="NCBI Taxonomy" id="68217"/>
    <lineage>
        <taxon>Bacteria</taxon>
        <taxon>Bacillati</taxon>
        <taxon>Actinomycetota</taxon>
        <taxon>Actinomycetes</taxon>
        <taxon>Kitasatosporales</taxon>
        <taxon>Streptomycetaceae</taxon>
        <taxon>Kitasatospora</taxon>
    </lineage>
</organism>
<dbReference type="PANTHER" id="PTHR43162">
    <property type="match status" value="1"/>
</dbReference>
<evidence type="ECO:0000313" key="3">
    <source>
        <dbReference type="Proteomes" id="UP001432014"/>
    </source>
</evidence>
<protein>
    <submittedName>
        <fullName evidence="2">NAD(P)H-binding protein</fullName>
    </submittedName>
</protein>
<keyword evidence="3" id="KW-1185">Reference proteome</keyword>
<dbReference type="InterPro" id="IPR036291">
    <property type="entry name" value="NAD(P)-bd_dom_sf"/>
</dbReference>